<dbReference type="EMBL" id="JAENHL010000008">
    <property type="protein sequence ID" value="MBK1869505.1"/>
    <property type="molecule type" value="Genomic_DNA"/>
</dbReference>
<gene>
    <name evidence="1" type="ORF">JHL16_24305</name>
</gene>
<dbReference type="Proteomes" id="UP000616151">
    <property type="component" value="Unassembled WGS sequence"/>
</dbReference>
<accession>A0ACC5RA47</accession>
<comment type="caution">
    <text evidence="1">The sequence shown here is derived from an EMBL/GenBank/DDBJ whole genome shotgun (WGS) entry which is preliminary data.</text>
</comment>
<name>A0ACC5RA47_9HYPH</name>
<keyword evidence="2" id="KW-1185">Reference proteome</keyword>
<sequence length="235" mass="25632">MPIRRLLALLCLLLGLTWVAGPGRTPLYAQQPEVDLALILAIDCSFSVDANEFRLQMQGLGDAFRRPEVKEAITKGPNGRIAVLAMQWSDEANQMVIIPWMIIANEKDADRLGASLAEIPRRLAEGGTSISMALEYAAALFPQAPPSLRQVIDVSSDGRNNIGPPVALSRNKVVKMGITINALTILNEWPTLDKYFEENVVGGQGNFVIPADDYAAYTQAIYKKLLREITGPGIS</sequence>
<protein>
    <submittedName>
        <fullName evidence="1">DUF1194 domain-containing protein</fullName>
    </submittedName>
</protein>
<proteinExistence type="predicted"/>
<evidence type="ECO:0000313" key="1">
    <source>
        <dbReference type="EMBL" id="MBK1869505.1"/>
    </source>
</evidence>
<organism evidence="1 2">
    <name type="scientific">Taklimakanibacter albus</name>
    <dbReference type="NCBI Taxonomy" id="2800327"/>
    <lineage>
        <taxon>Bacteria</taxon>
        <taxon>Pseudomonadati</taxon>
        <taxon>Pseudomonadota</taxon>
        <taxon>Alphaproteobacteria</taxon>
        <taxon>Hyphomicrobiales</taxon>
        <taxon>Aestuariivirgaceae</taxon>
        <taxon>Taklimakanibacter</taxon>
    </lineage>
</organism>
<reference evidence="1" key="1">
    <citation type="submission" date="2021-01" db="EMBL/GenBank/DDBJ databases">
        <authorList>
            <person name="Sun Q."/>
        </authorList>
    </citation>
    <scope>NUCLEOTIDE SEQUENCE</scope>
    <source>
        <strain evidence="1">YIM B02566</strain>
    </source>
</reference>
<evidence type="ECO:0000313" key="2">
    <source>
        <dbReference type="Proteomes" id="UP000616151"/>
    </source>
</evidence>